<proteinExistence type="inferred from homology"/>
<dbReference type="EMBL" id="JAGFNZ010000001">
    <property type="protein sequence ID" value="MBW7571542.1"/>
    <property type="molecule type" value="Genomic_DNA"/>
</dbReference>
<dbReference type="PANTHER" id="PTHR30290">
    <property type="entry name" value="PERIPLASMIC BINDING COMPONENT OF ABC TRANSPORTER"/>
    <property type="match status" value="1"/>
</dbReference>
<keyword evidence="4 5" id="KW-0732">Signal</keyword>
<feature type="chain" id="PRO_5045444455" evidence="5">
    <location>
        <begin position="23"/>
        <end position="539"/>
    </location>
</feature>
<organism evidence="7 8">
    <name type="scientific">Caproiciproducens faecalis</name>
    <dbReference type="NCBI Taxonomy" id="2820301"/>
    <lineage>
        <taxon>Bacteria</taxon>
        <taxon>Bacillati</taxon>
        <taxon>Bacillota</taxon>
        <taxon>Clostridia</taxon>
        <taxon>Eubacteriales</taxon>
        <taxon>Acutalibacteraceae</taxon>
        <taxon>Caproiciproducens</taxon>
    </lineage>
</organism>
<evidence type="ECO:0000313" key="8">
    <source>
        <dbReference type="Proteomes" id="UP000719942"/>
    </source>
</evidence>
<comment type="caution">
    <text evidence="7">The sequence shown here is derived from an EMBL/GenBank/DDBJ whole genome shotgun (WGS) entry which is preliminary data.</text>
</comment>
<evidence type="ECO:0000313" key="7">
    <source>
        <dbReference type="EMBL" id="MBW7571542.1"/>
    </source>
</evidence>
<feature type="signal peptide" evidence="5">
    <location>
        <begin position="1"/>
        <end position="22"/>
    </location>
</feature>
<evidence type="ECO:0000256" key="1">
    <source>
        <dbReference type="ARBA" id="ARBA00004196"/>
    </source>
</evidence>
<dbReference type="Gene3D" id="3.40.190.10">
    <property type="entry name" value="Periplasmic binding protein-like II"/>
    <property type="match status" value="1"/>
</dbReference>
<dbReference type="PROSITE" id="PS51257">
    <property type="entry name" value="PROKAR_LIPOPROTEIN"/>
    <property type="match status" value="1"/>
</dbReference>
<dbReference type="CDD" id="cd08504">
    <property type="entry name" value="PBP2_OppA"/>
    <property type="match status" value="1"/>
</dbReference>
<reference evidence="7 8" key="1">
    <citation type="submission" date="2021-03" db="EMBL/GenBank/DDBJ databases">
        <title>Caproiciproducens sp. nov. isolated from feces of cow.</title>
        <authorList>
            <person name="Choi J.-Y."/>
        </authorList>
    </citation>
    <scope>NUCLEOTIDE SEQUENCE [LARGE SCALE GENOMIC DNA]</scope>
    <source>
        <strain evidence="7 8">AGMB10547</strain>
    </source>
</reference>
<dbReference type="InterPro" id="IPR000914">
    <property type="entry name" value="SBP_5_dom"/>
</dbReference>
<accession>A0ABS7DJR3</accession>
<dbReference type="Pfam" id="PF00496">
    <property type="entry name" value="SBP_bac_5"/>
    <property type="match status" value="1"/>
</dbReference>
<keyword evidence="3" id="KW-0813">Transport</keyword>
<feature type="domain" description="Solute-binding protein family 5" evidence="6">
    <location>
        <begin position="73"/>
        <end position="461"/>
    </location>
</feature>
<name>A0ABS7DJR3_9FIRM</name>
<keyword evidence="8" id="KW-1185">Reference proteome</keyword>
<dbReference type="Gene3D" id="3.10.105.10">
    <property type="entry name" value="Dipeptide-binding Protein, Domain 3"/>
    <property type="match status" value="1"/>
</dbReference>
<comment type="similarity">
    <text evidence="2">Belongs to the bacterial solute-binding protein 5 family.</text>
</comment>
<evidence type="ECO:0000256" key="4">
    <source>
        <dbReference type="ARBA" id="ARBA00022729"/>
    </source>
</evidence>
<dbReference type="InterPro" id="IPR030678">
    <property type="entry name" value="Peptide/Ni-bd"/>
</dbReference>
<sequence>MLKRITAALLCLTILFSVSGCGKSEPKNANKKINYYLASEPKTLDPQIASDSAAVVAIDALFEGLVRLGTDNKPYPGVAEKWVSSENDTVFTFTLRSGAKWSDDKKTPVTAQDFVYAFRRALLPQTGSPTCSRMFCIKNAREVNAGTVSADQLGVTALDARTLVVKLNYSYPDFPAVTAAPVFMPCNQKFFESTSGRYGLERKYLIGNGPFEIDGKYGWTHNQYLNLVRSDTYTGKQKPLPANLKFTVQNKDNAITDPVGALKSGTVDAIAVTGSQAASAKAQGCTITSFEDTTWGLCFNTQSELMKSKNIRRAFIQSFDRAKVLQHLPKNMSAADDIITPSTSLLGKPYRSQAGGSSFYLKQDKNAASLLAAGLSELSLSELKSVTVICPDDPNVKLMLNEMIAAWNVQFHNYFNMEPLSADQLASRIQSGNYQIALCPVQPTSDGPLAVLSLFKSGGQSNPALLRDSAYDALLDSAEKSSGADSAAIFANAEKYLNEQGVFYPLYYEKHYFAAAEGVTGVVFHPYGAGVDFIQAGKE</sequence>
<evidence type="ECO:0000256" key="3">
    <source>
        <dbReference type="ARBA" id="ARBA00022448"/>
    </source>
</evidence>
<dbReference type="InterPro" id="IPR039424">
    <property type="entry name" value="SBP_5"/>
</dbReference>
<evidence type="ECO:0000256" key="2">
    <source>
        <dbReference type="ARBA" id="ARBA00005695"/>
    </source>
</evidence>
<dbReference type="PANTHER" id="PTHR30290:SF10">
    <property type="entry name" value="PERIPLASMIC OLIGOPEPTIDE-BINDING PROTEIN-RELATED"/>
    <property type="match status" value="1"/>
</dbReference>
<gene>
    <name evidence="7" type="ORF">J5W02_01840</name>
</gene>
<evidence type="ECO:0000256" key="5">
    <source>
        <dbReference type="SAM" id="SignalP"/>
    </source>
</evidence>
<dbReference type="SUPFAM" id="SSF53850">
    <property type="entry name" value="Periplasmic binding protein-like II"/>
    <property type="match status" value="1"/>
</dbReference>
<dbReference type="Gene3D" id="3.90.76.10">
    <property type="entry name" value="Dipeptide-binding Protein, Domain 1"/>
    <property type="match status" value="1"/>
</dbReference>
<dbReference type="PIRSF" id="PIRSF002741">
    <property type="entry name" value="MppA"/>
    <property type="match status" value="1"/>
</dbReference>
<evidence type="ECO:0000259" key="6">
    <source>
        <dbReference type="Pfam" id="PF00496"/>
    </source>
</evidence>
<protein>
    <submittedName>
        <fullName evidence="7">Peptide ABC transporter substrate-binding protein</fullName>
    </submittedName>
</protein>
<comment type="subcellular location">
    <subcellularLocation>
        <location evidence="1">Cell envelope</location>
    </subcellularLocation>
</comment>
<dbReference type="RefSeq" id="WP_219963947.1">
    <property type="nucleotide sequence ID" value="NZ_JAGFNZ010000001.1"/>
</dbReference>
<dbReference type="Proteomes" id="UP000719942">
    <property type="component" value="Unassembled WGS sequence"/>
</dbReference>